<dbReference type="Proteomes" id="UP000008177">
    <property type="component" value="Unplaced contigs"/>
</dbReference>
<sequence length="60" mass="6905">MAITMEYKSRSCRRIADTVWYMDMDMDMDEFPRHPRGMYGARIDEGRGVRPPCCVTGKGG</sequence>
<evidence type="ECO:0000313" key="2">
    <source>
        <dbReference type="Proteomes" id="UP000008177"/>
    </source>
</evidence>
<dbReference type="EMBL" id="FQ790271">
    <property type="protein sequence ID" value="CCD44511.1"/>
    <property type="molecule type" value="Genomic_DNA"/>
</dbReference>
<reference evidence="2" key="1">
    <citation type="journal article" date="2011" name="PLoS Genet.">
        <title>Genomic analysis of the necrotrophic fungal pathogens Sclerotinia sclerotiorum and Botrytis cinerea.</title>
        <authorList>
            <person name="Amselem J."/>
            <person name="Cuomo C.A."/>
            <person name="van Kan J.A."/>
            <person name="Viaud M."/>
            <person name="Benito E.P."/>
            <person name="Couloux A."/>
            <person name="Coutinho P.M."/>
            <person name="de Vries R.P."/>
            <person name="Dyer P.S."/>
            <person name="Fillinger S."/>
            <person name="Fournier E."/>
            <person name="Gout L."/>
            <person name="Hahn M."/>
            <person name="Kohn L."/>
            <person name="Lapalu N."/>
            <person name="Plummer K.M."/>
            <person name="Pradier J.M."/>
            <person name="Quevillon E."/>
            <person name="Sharon A."/>
            <person name="Simon A."/>
            <person name="ten Have A."/>
            <person name="Tudzynski B."/>
            <person name="Tudzynski P."/>
            <person name="Wincker P."/>
            <person name="Andrew M."/>
            <person name="Anthouard V."/>
            <person name="Beever R.E."/>
            <person name="Beffa R."/>
            <person name="Benoit I."/>
            <person name="Bouzid O."/>
            <person name="Brault B."/>
            <person name="Chen Z."/>
            <person name="Choquer M."/>
            <person name="Collemare J."/>
            <person name="Cotton P."/>
            <person name="Danchin E.G."/>
            <person name="Da Silva C."/>
            <person name="Gautier A."/>
            <person name="Giraud C."/>
            <person name="Giraud T."/>
            <person name="Gonzalez C."/>
            <person name="Grossetete S."/>
            <person name="Guldener U."/>
            <person name="Henrissat B."/>
            <person name="Howlett B.J."/>
            <person name="Kodira C."/>
            <person name="Kretschmer M."/>
            <person name="Lappartient A."/>
            <person name="Leroch M."/>
            <person name="Levis C."/>
            <person name="Mauceli E."/>
            <person name="Neuveglise C."/>
            <person name="Oeser B."/>
            <person name="Pearson M."/>
            <person name="Poulain J."/>
            <person name="Poussereau N."/>
            <person name="Quesneville H."/>
            <person name="Rascle C."/>
            <person name="Schumacher J."/>
            <person name="Segurens B."/>
            <person name="Sexton A."/>
            <person name="Silva E."/>
            <person name="Sirven C."/>
            <person name="Soanes D.M."/>
            <person name="Talbot N.J."/>
            <person name="Templeton M."/>
            <person name="Yandava C."/>
            <person name="Yarden O."/>
            <person name="Zeng Q."/>
            <person name="Rollins J.A."/>
            <person name="Lebrun M.H."/>
            <person name="Dickman M."/>
        </authorList>
    </citation>
    <scope>NUCLEOTIDE SEQUENCE [LARGE SCALE GENOMIC DNA]</scope>
    <source>
        <strain evidence="2">T4</strain>
    </source>
</reference>
<proteinExistence type="predicted"/>
<dbReference type="InParanoid" id="G2XVJ1"/>
<dbReference type="HOGENOM" id="CLU_2941425_0_0_1"/>
<organism evidence="1 2">
    <name type="scientific">Botryotinia fuckeliana (strain T4)</name>
    <name type="common">Noble rot fungus</name>
    <name type="synonym">Botrytis cinerea</name>
    <dbReference type="NCBI Taxonomy" id="999810"/>
    <lineage>
        <taxon>Eukaryota</taxon>
        <taxon>Fungi</taxon>
        <taxon>Dikarya</taxon>
        <taxon>Ascomycota</taxon>
        <taxon>Pezizomycotina</taxon>
        <taxon>Leotiomycetes</taxon>
        <taxon>Helotiales</taxon>
        <taxon>Sclerotiniaceae</taxon>
        <taxon>Botrytis</taxon>
    </lineage>
</organism>
<evidence type="ECO:0000313" key="1">
    <source>
        <dbReference type="EMBL" id="CCD44511.1"/>
    </source>
</evidence>
<name>G2XVJ1_BOTF4</name>
<dbReference type="AlphaFoldDB" id="G2XVJ1"/>
<accession>G2XVJ1</accession>
<gene>
    <name evidence="1" type="ORF">BofuT4_uP054120.1</name>
</gene>
<protein>
    <submittedName>
        <fullName evidence="1">Uncharacterized protein</fullName>
    </submittedName>
</protein>